<sequence length="105" mass="11148">MGVRVIGPLDAAGLDVALAPFLNAQEPTAAPYVGALVDRGWVAPTDAGTYVLTQEGVETHAKLLERIQIQRAAVTAGLTDDDYRTLLDLLQRVSANVDAFASTLR</sequence>
<organism evidence="1 2">
    <name type="scientific">Nocardia tengchongensis</name>
    <dbReference type="NCBI Taxonomy" id="2055889"/>
    <lineage>
        <taxon>Bacteria</taxon>
        <taxon>Bacillati</taxon>
        <taxon>Actinomycetota</taxon>
        <taxon>Actinomycetes</taxon>
        <taxon>Mycobacteriales</taxon>
        <taxon>Nocardiaceae</taxon>
        <taxon>Nocardia</taxon>
    </lineage>
</organism>
<proteinExistence type="predicted"/>
<reference evidence="1 2" key="1">
    <citation type="submission" date="2021-04" db="EMBL/GenBank/DDBJ databases">
        <title>Nocardia tengchongensis.</title>
        <authorList>
            <person name="Zhuang k."/>
            <person name="Ran Y."/>
            <person name="Li W."/>
        </authorList>
    </citation>
    <scope>NUCLEOTIDE SEQUENCE [LARGE SCALE GENOMIC DNA]</scope>
    <source>
        <strain evidence="1 2">CFH S0057</strain>
    </source>
</reference>
<dbReference type="Gene3D" id="1.10.10.10">
    <property type="entry name" value="Winged helix-like DNA-binding domain superfamily/Winged helix DNA-binding domain"/>
    <property type="match status" value="1"/>
</dbReference>
<dbReference type="EMBL" id="CP074371">
    <property type="protein sequence ID" value="QVI21120.1"/>
    <property type="molecule type" value="Genomic_DNA"/>
</dbReference>
<dbReference type="InterPro" id="IPR036390">
    <property type="entry name" value="WH_DNA-bd_sf"/>
</dbReference>
<keyword evidence="2" id="KW-1185">Reference proteome</keyword>
<name>A0ABX8CRH3_9NOCA</name>
<dbReference type="InterPro" id="IPR036388">
    <property type="entry name" value="WH-like_DNA-bd_sf"/>
</dbReference>
<dbReference type="Proteomes" id="UP000683310">
    <property type="component" value="Chromosome"/>
</dbReference>
<evidence type="ECO:0008006" key="3">
    <source>
        <dbReference type="Google" id="ProtNLM"/>
    </source>
</evidence>
<evidence type="ECO:0000313" key="1">
    <source>
        <dbReference type="EMBL" id="QVI21120.1"/>
    </source>
</evidence>
<evidence type="ECO:0000313" key="2">
    <source>
        <dbReference type="Proteomes" id="UP000683310"/>
    </source>
</evidence>
<gene>
    <name evidence="1" type="ORF">KHQ06_34680</name>
</gene>
<accession>A0ABX8CRH3</accession>
<protein>
    <recommendedName>
        <fullName evidence="3">DNA-binding MarR family transcriptional regulator</fullName>
    </recommendedName>
</protein>
<dbReference type="SUPFAM" id="SSF46785">
    <property type="entry name" value="Winged helix' DNA-binding domain"/>
    <property type="match status" value="1"/>
</dbReference>